<sequence>MAWIERYLSVVGVKVEVLREHGDTSLVEELMDDFMAVLASLSGRFHPLRSKQNQRRLLPGDAAARLEMD</sequence>
<gene>
    <name evidence="1" type="ORF">WSS_A04030</name>
</gene>
<name>K8XZM1_RHOOP</name>
<dbReference type="Proteomes" id="UP000005951">
    <property type="component" value="Unassembled WGS sequence"/>
</dbReference>
<evidence type="ECO:0000313" key="1">
    <source>
        <dbReference type="EMBL" id="EKT83792.1"/>
    </source>
</evidence>
<evidence type="ECO:0000313" key="2">
    <source>
        <dbReference type="Proteomes" id="UP000005951"/>
    </source>
</evidence>
<protein>
    <recommendedName>
        <fullName evidence="3">Resolvase</fullName>
    </recommendedName>
</protein>
<dbReference type="Gene3D" id="1.10.287.2170">
    <property type="match status" value="1"/>
</dbReference>
<dbReference type="AlphaFoldDB" id="K8XZM1"/>
<evidence type="ECO:0008006" key="3">
    <source>
        <dbReference type="Google" id="ProtNLM"/>
    </source>
</evidence>
<comment type="caution">
    <text evidence="1">The sequence shown here is derived from an EMBL/GenBank/DDBJ whole genome shotgun (WGS) entry which is preliminary data.</text>
</comment>
<organism evidence="1 2">
    <name type="scientific">Rhodococcus opacus M213</name>
    <dbReference type="NCBI Taxonomy" id="1129896"/>
    <lineage>
        <taxon>Bacteria</taxon>
        <taxon>Bacillati</taxon>
        <taxon>Actinomycetota</taxon>
        <taxon>Actinomycetes</taxon>
        <taxon>Mycobacteriales</taxon>
        <taxon>Nocardiaceae</taxon>
        <taxon>Rhodococcus</taxon>
    </lineage>
</organism>
<dbReference type="RefSeq" id="WP_005253902.1">
    <property type="nucleotide sequence ID" value="NZ_AJYC02000012.1"/>
</dbReference>
<proteinExistence type="predicted"/>
<reference evidence="1 2" key="1">
    <citation type="journal article" date="2013" name="Genome Announc.">
        <title>Draft Genome Sequence of Rhodococcus opacus Strain M213 Shows a Diverse Catabolic Potential.</title>
        <authorList>
            <person name="Pathak A."/>
            <person name="Green S.J."/>
            <person name="Ogram A."/>
            <person name="Chauhan A."/>
        </authorList>
    </citation>
    <scope>NUCLEOTIDE SEQUENCE [LARGE SCALE GENOMIC DNA]</scope>
    <source>
        <strain evidence="1 2">M213</strain>
    </source>
</reference>
<dbReference type="EMBL" id="AJYC02000012">
    <property type="protein sequence ID" value="EKT83792.1"/>
    <property type="molecule type" value="Genomic_DNA"/>
</dbReference>
<accession>K8XZM1</accession>